<protein>
    <submittedName>
        <fullName evidence="1">1120_t:CDS:1</fullName>
    </submittedName>
</protein>
<name>A0ACA9Q164_9GLOM</name>
<proteinExistence type="predicted"/>
<gene>
    <name evidence="1" type="ORF">ACOLOM_LOCUS11517</name>
</gene>
<sequence length="87" mass="9487">MPVKIYKSIYPDVDIPDESIFTHALPVNGPYDDSLPAFIDAPSGKMITRGELRDNSLRFAYGLVGDNQVLASKGGPKFARGDVIALY</sequence>
<organism evidence="1 2">
    <name type="scientific">Acaulospora colombiana</name>
    <dbReference type="NCBI Taxonomy" id="27376"/>
    <lineage>
        <taxon>Eukaryota</taxon>
        <taxon>Fungi</taxon>
        <taxon>Fungi incertae sedis</taxon>
        <taxon>Mucoromycota</taxon>
        <taxon>Glomeromycotina</taxon>
        <taxon>Glomeromycetes</taxon>
        <taxon>Diversisporales</taxon>
        <taxon>Acaulosporaceae</taxon>
        <taxon>Acaulospora</taxon>
    </lineage>
</organism>
<evidence type="ECO:0000313" key="1">
    <source>
        <dbReference type="EMBL" id="CAG8728897.1"/>
    </source>
</evidence>
<feature type="non-terminal residue" evidence="1">
    <location>
        <position position="87"/>
    </location>
</feature>
<accession>A0ACA9Q164</accession>
<comment type="caution">
    <text evidence="1">The sequence shown here is derived from an EMBL/GenBank/DDBJ whole genome shotgun (WGS) entry which is preliminary data.</text>
</comment>
<dbReference type="Proteomes" id="UP000789525">
    <property type="component" value="Unassembled WGS sequence"/>
</dbReference>
<reference evidence="1" key="1">
    <citation type="submission" date="2021-06" db="EMBL/GenBank/DDBJ databases">
        <authorList>
            <person name="Kallberg Y."/>
            <person name="Tangrot J."/>
            <person name="Rosling A."/>
        </authorList>
    </citation>
    <scope>NUCLEOTIDE SEQUENCE</scope>
    <source>
        <strain evidence="1">CL356</strain>
    </source>
</reference>
<evidence type="ECO:0000313" key="2">
    <source>
        <dbReference type="Proteomes" id="UP000789525"/>
    </source>
</evidence>
<keyword evidence="2" id="KW-1185">Reference proteome</keyword>
<dbReference type="EMBL" id="CAJVPT010041869">
    <property type="protein sequence ID" value="CAG8728897.1"/>
    <property type="molecule type" value="Genomic_DNA"/>
</dbReference>